<keyword evidence="2" id="KW-1185">Reference proteome</keyword>
<sequence>MASSTKQKFDACQDFSIEENGVTHHYHFIPSPTKKCHQRYPVGTAYKGCIIQPIVYEGASNTPATPVKARSRAVIQPSPGHQQTISNCSPGGAFGATNEGWEDIQEDSCTPGLPWPDSRTPLLGSTTMASHPQWEKWKEISADCWKHLIPTLVRPFMCWCQEMSYGWHEGSQCTIPLNCKCVKCAHHVEVTAVYMDHEFREYDASFLALRDFYYQDWNTTP</sequence>
<reference evidence="1" key="1">
    <citation type="journal article" date="2020" name="Nat. Commun.">
        <title>Large-scale genome sequencing of mycorrhizal fungi provides insights into the early evolution of symbiotic traits.</title>
        <authorList>
            <person name="Miyauchi S."/>
            <person name="Kiss E."/>
            <person name="Kuo A."/>
            <person name="Drula E."/>
            <person name="Kohler A."/>
            <person name="Sanchez-Garcia M."/>
            <person name="Morin E."/>
            <person name="Andreopoulos B."/>
            <person name="Barry K.W."/>
            <person name="Bonito G."/>
            <person name="Buee M."/>
            <person name="Carver A."/>
            <person name="Chen C."/>
            <person name="Cichocki N."/>
            <person name="Clum A."/>
            <person name="Culley D."/>
            <person name="Crous P.W."/>
            <person name="Fauchery L."/>
            <person name="Girlanda M."/>
            <person name="Hayes R.D."/>
            <person name="Keri Z."/>
            <person name="LaButti K."/>
            <person name="Lipzen A."/>
            <person name="Lombard V."/>
            <person name="Magnuson J."/>
            <person name="Maillard F."/>
            <person name="Murat C."/>
            <person name="Nolan M."/>
            <person name="Ohm R.A."/>
            <person name="Pangilinan J."/>
            <person name="Pereira M.F."/>
            <person name="Perotto S."/>
            <person name="Peter M."/>
            <person name="Pfister S."/>
            <person name="Riley R."/>
            <person name="Sitrit Y."/>
            <person name="Stielow J.B."/>
            <person name="Szollosi G."/>
            <person name="Zifcakova L."/>
            <person name="Stursova M."/>
            <person name="Spatafora J.W."/>
            <person name="Tedersoo L."/>
            <person name="Vaario L.M."/>
            <person name="Yamada A."/>
            <person name="Yan M."/>
            <person name="Wang P."/>
            <person name="Xu J."/>
            <person name="Bruns T."/>
            <person name="Baldrian P."/>
            <person name="Vilgalys R."/>
            <person name="Dunand C."/>
            <person name="Henrissat B."/>
            <person name="Grigoriev I.V."/>
            <person name="Hibbett D."/>
            <person name="Nagy L.G."/>
            <person name="Martin F.M."/>
        </authorList>
    </citation>
    <scope>NUCLEOTIDE SEQUENCE</scope>
    <source>
        <strain evidence="1">UP504</strain>
    </source>
</reference>
<organism evidence="1 2">
    <name type="scientific">Hydnum rufescens UP504</name>
    <dbReference type="NCBI Taxonomy" id="1448309"/>
    <lineage>
        <taxon>Eukaryota</taxon>
        <taxon>Fungi</taxon>
        <taxon>Dikarya</taxon>
        <taxon>Basidiomycota</taxon>
        <taxon>Agaricomycotina</taxon>
        <taxon>Agaricomycetes</taxon>
        <taxon>Cantharellales</taxon>
        <taxon>Hydnaceae</taxon>
        <taxon>Hydnum</taxon>
    </lineage>
</organism>
<gene>
    <name evidence="1" type="ORF">BS47DRAFT_1358775</name>
</gene>
<evidence type="ECO:0000313" key="2">
    <source>
        <dbReference type="Proteomes" id="UP000886523"/>
    </source>
</evidence>
<name>A0A9P6B850_9AGAM</name>
<comment type="caution">
    <text evidence="1">The sequence shown here is derived from an EMBL/GenBank/DDBJ whole genome shotgun (WGS) entry which is preliminary data.</text>
</comment>
<accession>A0A9P6B850</accession>
<dbReference type="EMBL" id="MU128923">
    <property type="protein sequence ID" value="KAF9518715.1"/>
    <property type="molecule type" value="Genomic_DNA"/>
</dbReference>
<proteinExistence type="predicted"/>
<evidence type="ECO:0000313" key="1">
    <source>
        <dbReference type="EMBL" id="KAF9518715.1"/>
    </source>
</evidence>
<protein>
    <submittedName>
        <fullName evidence="1">Uncharacterized protein</fullName>
    </submittedName>
</protein>
<dbReference type="Proteomes" id="UP000886523">
    <property type="component" value="Unassembled WGS sequence"/>
</dbReference>
<dbReference type="AlphaFoldDB" id="A0A9P6B850"/>